<organism evidence="4 5">
    <name type="scientific">Cryoendolithus antarcticus</name>
    <dbReference type="NCBI Taxonomy" id="1507870"/>
    <lineage>
        <taxon>Eukaryota</taxon>
        <taxon>Fungi</taxon>
        <taxon>Dikarya</taxon>
        <taxon>Ascomycota</taxon>
        <taxon>Pezizomycotina</taxon>
        <taxon>Dothideomycetes</taxon>
        <taxon>Dothideomycetidae</taxon>
        <taxon>Cladosporiales</taxon>
        <taxon>Cladosporiaceae</taxon>
        <taxon>Cryoendolithus</taxon>
    </lineage>
</organism>
<sequence length="277" mass="29658">MSNALFIAVVTGGASGIGLATASALLARGNWHIYILDRNPPSSNAFTPDANATYIQADVTEFASLASAFQKIFDSHSRLDFVFANAGIALHPDNLTPTAESSKDEYPATPDLTLLDVNLKGVIYTSHLARHYFHLSPAGSERNLIITASMAGFYASPSVPVYTASKHAAVGWTRSIAPSYWKQDRIRVNAICPSLVATGIMPKEMYASFPEGVLTPIESVVKAVLLLLDGKTEQVDEGKVVAGQTVEVNGSDFYFRKQIEFCNPLAAAVMGSAEVKA</sequence>
<evidence type="ECO:0000256" key="1">
    <source>
        <dbReference type="ARBA" id="ARBA00006484"/>
    </source>
</evidence>
<dbReference type="InterPro" id="IPR036291">
    <property type="entry name" value="NAD(P)-bd_dom_sf"/>
</dbReference>
<dbReference type="InterPro" id="IPR002347">
    <property type="entry name" value="SDR_fam"/>
</dbReference>
<dbReference type="STRING" id="1507870.A0A1V8TBK1"/>
<keyword evidence="3" id="KW-0560">Oxidoreductase</keyword>
<comment type="caution">
    <text evidence="4">The sequence shown here is derived from an EMBL/GenBank/DDBJ whole genome shotgun (WGS) entry which is preliminary data.</text>
</comment>
<evidence type="ECO:0000313" key="4">
    <source>
        <dbReference type="EMBL" id="OQO08631.1"/>
    </source>
</evidence>
<dbReference type="PROSITE" id="PS00061">
    <property type="entry name" value="ADH_SHORT"/>
    <property type="match status" value="1"/>
</dbReference>
<dbReference type="Pfam" id="PF00106">
    <property type="entry name" value="adh_short"/>
    <property type="match status" value="1"/>
</dbReference>
<evidence type="ECO:0000313" key="5">
    <source>
        <dbReference type="Proteomes" id="UP000192596"/>
    </source>
</evidence>
<keyword evidence="5" id="KW-1185">Reference proteome</keyword>
<comment type="similarity">
    <text evidence="1">Belongs to the short-chain dehydrogenases/reductases (SDR) family.</text>
</comment>
<dbReference type="Proteomes" id="UP000192596">
    <property type="component" value="Unassembled WGS sequence"/>
</dbReference>
<dbReference type="EMBL" id="NAJO01000012">
    <property type="protein sequence ID" value="OQO08631.1"/>
    <property type="molecule type" value="Genomic_DNA"/>
</dbReference>
<protein>
    <recommendedName>
        <fullName evidence="6">NAD(P)-binding protein</fullName>
    </recommendedName>
</protein>
<dbReference type="InterPro" id="IPR020904">
    <property type="entry name" value="Sc_DH/Rdtase_CS"/>
</dbReference>
<dbReference type="GO" id="GO:0016491">
    <property type="term" value="F:oxidoreductase activity"/>
    <property type="evidence" value="ECO:0007669"/>
    <property type="project" value="UniProtKB-KW"/>
</dbReference>
<proteinExistence type="inferred from homology"/>
<gene>
    <name evidence="4" type="ORF">B0A48_06501</name>
</gene>
<accession>A0A1V8TBK1</accession>
<dbReference type="Gene3D" id="3.40.50.720">
    <property type="entry name" value="NAD(P)-binding Rossmann-like Domain"/>
    <property type="match status" value="1"/>
</dbReference>
<evidence type="ECO:0008006" key="6">
    <source>
        <dbReference type="Google" id="ProtNLM"/>
    </source>
</evidence>
<keyword evidence="2" id="KW-0521">NADP</keyword>
<evidence type="ECO:0000256" key="2">
    <source>
        <dbReference type="ARBA" id="ARBA00022857"/>
    </source>
</evidence>
<name>A0A1V8TBK1_9PEZI</name>
<dbReference type="PANTHER" id="PTHR43180:SF33">
    <property type="entry name" value="15-HYDROXYPROSTAGLANDIN DEHYDROGENASE [NAD(+)]-LIKE"/>
    <property type="match status" value="1"/>
</dbReference>
<dbReference type="AlphaFoldDB" id="A0A1V8TBK1"/>
<dbReference type="SUPFAM" id="SSF51735">
    <property type="entry name" value="NAD(P)-binding Rossmann-fold domains"/>
    <property type="match status" value="1"/>
</dbReference>
<reference evidence="5" key="1">
    <citation type="submission" date="2017-03" db="EMBL/GenBank/DDBJ databases">
        <title>Genomes of endolithic fungi from Antarctica.</title>
        <authorList>
            <person name="Coleine C."/>
            <person name="Masonjones S."/>
            <person name="Stajich J.E."/>
        </authorList>
    </citation>
    <scope>NUCLEOTIDE SEQUENCE [LARGE SCALE GENOMIC DNA]</scope>
    <source>
        <strain evidence="5">CCFEE 5527</strain>
    </source>
</reference>
<dbReference type="OrthoDB" id="5371740at2759"/>
<dbReference type="PRINTS" id="PR00081">
    <property type="entry name" value="GDHRDH"/>
</dbReference>
<dbReference type="InParanoid" id="A0A1V8TBK1"/>
<evidence type="ECO:0000256" key="3">
    <source>
        <dbReference type="ARBA" id="ARBA00023002"/>
    </source>
</evidence>
<dbReference type="PANTHER" id="PTHR43180">
    <property type="entry name" value="3-OXOACYL-(ACYL-CARRIER-PROTEIN) REDUCTASE (AFU_ORTHOLOGUE AFUA_6G11210)"/>
    <property type="match status" value="1"/>
</dbReference>